<dbReference type="EMBL" id="AP008231">
    <property type="protein sequence ID" value="BAD79787.1"/>
    <property type="molecule type" value="Genomic_DNA"/>
</dbReference>
<dbReference type="NCBIfam" id="TIGR01549">
    <property type="entry name" value="HAD-SF-IA-v1"/>
    <property type="match status" value="1"/>
</dbReference>
<proteinExistence type="predicted"/>
<accession>A0A0H3K3J7</accession>
<dbReference type="KEGG" id="syc:syc1597_c"/>
<dbReference type="GeneID" id="72431399"/>
<dbReference type="NCBIfam" id="TIGR02252">
    <property type="entry name" value="DREG-2"/>
    <property type="match status" value="1"/>
</dbReference>
<organism evidence="1 2">
    <name type="scientific">Synechococcus sp. (strain ATCC 27144 / PCC 6301 / SAUG 1402/1)</name>
    <name type="common">Anacystis nidulans</name>
    <dbReference type="NCBI Taxonomy" id="269084"/>
    <lineage>
        <taxon>Bacteria</taxon>
        <taxon>Bacillati</taxon>
        <taxon>Cyanobacteriota</taxon>
        <taxon>Cyanophyceae</taxon>
        <taxon>Synechococcales</taxon>
        <taxon>Synechococcaceae</taxon>
        <taxon>Synechococcus</taxon>
    </lineage>
</organism>
<dbReference type="Proteomes" id="UP000001175">
    <property type="component" value="Chromosome"/>
</dbReference>
<dbReference type="SUPFAM" id="SSF56784">
    <property type="entry name" value="HAD-like"/>
    <property type="match status" value="1"/>
</dbReference>
<dbReference type="eggNOG" id="COG1011">
    <property type="taxonomic scope" value="Bacteria"/>
</dbReference>
<dbReference type="PRINTS" id="PR00413">
    <property type="entry name" value="HADHALOGNASE"/>
</dbReference>
<dbReference type="SFLD" id="SFLDS00003">
    <property type="entry name" value="Haloacid_Dehalogenase"/>
    <property type="match status" value="1"/>
</dbReference>
<evidence type="ECO:0000313" key="1">
    <source>
        <dbReference type="EMBL" id="BAD79787.1"/>
    </source>
</evidence>
<dbReference type="Gene3D" id="1.10.150.720">
    <property type="entry name" value="Haloacid dehalogenase-like hydrolase"/>
    <property type="match status" value="1"/>
</dbReference>
<dbReference type="CDD" id="cd16415">
    <property type="entry name" value="HAD_dREG-2_like"/>
    <property type="match status" value="1"/>
</dbReference>
<dbReference type="InterPro" id="IPR023214">
    <property type="entry name" value="HAD_sf"/>
</dbReference>
<dbReference type="SFLD" id="SFLDG01129">
    <property type="entry name" value="C1.5:_HAD__Beta-PGM__Phosphata"/>
    <property type="match status" value="1"/>
</dbReference>
<dbReference type="PANTHER" id="PTHR46191">
    <property type="match status" value="1"/>
</dbReference>
<reference evidence="1 2" key="1">
    <citation type="journal article" date="2007" name="Photosyn. Res.">
        <title>Complete nucleotide sequence of the freshwater unicellular cyanobacterium Synechococcus elongatus PCC 6301 chromosome: gene content and organization.</title>
        <authorList>
            <person name="Sugita C."/>
            <person name="Ogata K."/>
            <person name="Shikata M."/>
            <person name="Jikuya H."/>
            <person name="Takano J."/>
            <person name="Furumichi M."/>
            <person name="Kanehisa M."/>
            <person name="Omata T."/>
            <person name="Sugiura M."/>
            <person name="Sugita M."/>
        </authorList>
    </citation>
    <scope>NUCLEOTIDE SEQUENCE [LARGE SCALE GENOMIC DNA]</scope>
    <source>
        <strain evidence="2">ATCC 27144 / PCC 6301 / SAUG 1402/1</strain>
    </source>
</reference>
<sequence length="217" mass="24615">MALPQVIFFDAVGTLFGVKGSVGLAYRQLALEFGVDANARRLNDAFYAAFQEAPPLAFPEAPPEQVPALEYQWWQAIARRTFERSGDLVQFSDQSFADFFDNLYRHFQGPEPWFVYDDVWPLLDYWRDRGVALGIISNFDSRIYPVLDSLGLTNYFSSITISPEVGAAKPDRLIFAMALAQQQCQPHEAWHIGDSFREDVRGSQAAGLQPIWLKREA</sequence>
<dbReference type="InterPro" id="IPR011949">
    <property type="entry name" value="HAD-SF_hydro_IA_REG-2-like"/>
</dbReference>
<evidence type="ECO:0000313" key="2">
    <source>
        <dbReference type="Proteomes" id="UP000001175"/>
    </source>
</evidence>
<dbReference type="InterPro" id="IPR044924">
    <property type="entry name" value="HAD-SF_hydro_IA_REG-2-like_cap"/>
</dbReference>
<dbReference type="PANTHER" id="PTHR46191:SF2">
    <property type="entry name" value="HALOACID DEHALOGENASE-LIKE HYDROLASE DOMAIN-CONTAINING PROTEIN 3"/>
    <property type="match status" value="1"/>
</dbReference>
<dbReference type="Gene3D" id="3.40.50.1000">
    <property type="entry name" value="HAD superfamily/HAD-like"/>
    <property type="match status" value="1"/>
</dbReference>
<evidence type="ECO:0008006" key="3">
    <source>
        <dbReference type="Google" id="ProtNLM"/>
    </source>
</evidence>
<name>A0A0H3K3J7_SYNP6</name>
<gene>
    <name evidence="1" type="ordered locus">syc1597_c</name>
</gene>
<dbReference type="InterPro" id="IPR006439">
    <property type="entry name" value="HAD-SF_hydro_IA"/>
</dbReference>
<dbReference type="Pfam" id="PF00702">
    <property type="entry name" value="Hydrolase"/>
    <property type="match status" value="1"/>
</dbReference>
<dbReference type="AlphaFoldDB" id="A0A0H3K3J7"/>
<protein>
    <recommendedName>
        <fullName evidence="3">Hydrolase</fullName>
    </recommendedName>
</protein>
<dbReference type="RefSeq" id="WP_011243907.1">
    <property type="nucleotide sequence ID" value="NC_006576.1"/>
</dbReference>
<dbReference type="InterPro" id="IPR051828">
    <property type="entry name" value="HAD-like_hydrolase_domain"/>
</dbReference>
<dbReference type="InterPro" id="IPR036412">
    <property type="entry name" value="HAD-like_sf"/>
</dbReference>